<dbReference type="EMBL" id="LNGD01000020">
    <property type="protein sequence ID" value="KYC52978.1"/>
    <property type="molecule type" value="Genomic_DNA"/>
</dbReference>
<evidence type="ECO:0000313" key="2">
    <source>
        <dbReference type="Proteomes" id="UP000075578"/>
    </source>
</evidence>
<protein>
    <submittedName>
        <fullName evidence="1">Uncharacterized protein</fullName>
    </submittedName>
</protein>
<reference evidence="1 2" key="1">
    <citation type="journal article" date="2016" name="ISME J.">
        <title>Chasing the elusive Euryarchaeota class WSA2: genomes reveal a uniquely fastidious methyl-reducing methanogen.</title>
        <authorList>
            <person name="Nobu M.K."/>
            <person name="Narihiro T."/>
            <person name="Kuroda K."/>
            <person name="Mei R."/>
            <person name="Liu W.T."/>
        </authorList>
    </citation>
    <scope>NUCLEOTIDE SEQUENCE [LARGE SCALE GENOMIC DNA]</scope>
    <source>
        <strain evidence="1">U1lsi0528_Bin089</strain>
    </source>
</reference>
<name>A0A150J7A6_9EURY</name>
<organism evidence="1 2">
    <name type="scientific">Candidatus Methanofastidiosum methylothiophilum</name>
    <dbReference type="NCBI Taxonomy" id="1705564"/>
    <lineage>
        <taxon>Archaea</taxon>
        <taxon>Methanobacteriati</taxon>
        <taxon>Methanobacteriota</taxon>
        <taxon>Stenosarchaea group</taxon>
        <taxon>Candidatus Methanofastidiosia</taxon>
        <taxon>Candidatus Methanofastidiosales</taxon>
        <taxon>Candidatus Methanofastidiosaceae</taxon>
        <taxon>Candidatus Methanofastidiosum</taxon>
    </lineage>
</organism>
<gene>
    <name evidence="1" type="ORF">AMQ74_00550</name>
</gene>
<dbReference type="Proteomes" id="UP000075578">
    <property type="component" value="Unassembled WGS sequence"/>
</dbReference>
<dbReference type="AlphaFoldDB" id="A0A150J7A6"/>
<comment type="caution">
    <text evidence="1">The sequence shown here is derived from an EMBL/GenBank/DDBJ whole genome shotgun (WGS) entry which is preliminary data.</text>
</comment>
<accession>A0A150J7A6</accession>
<sequence length="92" mass="10900">MKKDTYFKDIFEMLDQFKTAIKRLHDQGVNVSILENDIRRITDKINISFSDSNDETLNIIRKEVLGDCIFLRKKIADAIRKQIRDIIENEIK</sequence>
<proteinExistence type="predicted"/>
<evidence type="ECO:0000313" key="1">
    <source>
        <dbReference type="EMBL" id="KYC52978.1"/>
    </source>
</evidence>